<keyword evidence="3" id="KW-1185">Reference proteome</keyword>
<name>A0ABN2BFQ7_9ACTN</name>
<feature type="region of interest" description="Disordered" evidence="1">
    <location>
        <begin position="129"/>
        <end position="149"/>
    </location>
</feature>
<proteinExistence type="predicted"/>
<dbReference type="Proteomes" id="UP001500363">
    <property type="component" value="Unassembled WGS sequence"/>
</dbReference>
<dbReference type="RefSeq" id="WP_344177715.1">
    <property type="nucleotide sequence ID" value="NZ_BAAANC010000002.1"/>
</dbReference>
<gene>
    <name evidence="2" type="ORF">GCM10009741_48220</name>
</gene>
<dbReference type="EMBL" id="BAAANC010000002">
    <property type="protein sequence ID" value="GAA1539822.1"/>
    <property type="molecule type" value="Genomic_DNA"/>
</dbReference>
<protein>
    <submittedName>
        <fullName evidence="2">Uncharacterized protein</fullName>
    </submittedName>
</protein>
<comment type="caution">
    <text evidence="2">The sequence shown here is derived from an EMBL/GenBank/DDBJ whole genome shotgun (WGS) entry which is preliminary data.</text>
</comment>
<sequence>MMRLSDRVLPLTAKISLLVALASLSAFLLARTYLGDPETVYKEGTVTDTVSKGPVTLENARWQLGSMQVFTQLVDEDQKKVALENNVPGSVVVAVHLAVTPLDGINRMSGGGFVCETQLRDDRGNIWKNQDVDTPLGPSSCSDDDHPMKQNQPNKLVKLYVVPASAVPHLVGIQVGSTEEFRRVLITF</sequence>
<evidence type="ECO:0000256" key="1">
    <source>
        <dbReference type="SAM" id="MobiDB-lite"/>
    </source>
</evidence>
<evidence type="ECO:0000313" key="2">
    <source>
        <dbReference type="EMBL" id="GAA1539822.1"/>
    </source>
</evidence>
<reference evidence="2 3" key="1">
    <citation type="journal article" date="2019" name="Int. J. Syst. Evol. Microbiol.">
        <title>The Global Catalogue of Microorganisms (GCM) 10K type strain sequencing project: providing services to taxonomists for standard genome sequencing and annotation.</title>
        <authorList>
            <consortium name="The Broad Institute Genomics Platform"/>
            <consortium name="The Broad Institute Genome Sequencing Center for Infectious Disease"/>
            <person name="Wu L."/>
            <person name="Ma J."/>
        </authorList>
    </citation>
    <scope>NUCLEOTIDE SEQUENCE [LARGE SCALE GENOMIC DNA]</scope>
    <source>
        <strain evidence="2 3">JCM 14303</strain>
    </source>
</reference>
<accession>A0ABN2BFQ7</accession>
<evidence type="ECO:0000313" key="3">
    <source>
        <dbReference type="Proteomes" id="UP001500363"/>
    </source>
</evidence>
<organism evidence="2 3">
    <name type="scientific">Kribbella lupini</name>
    <dbReference type="NCBI Taxonomy" id="291602"/>
    <lineage>
        <taxon>Bacteria</taxon>
        <taxon>Bacillati</taxon>
        <taxon>Actinomycetota</taxon>
        <taxon>Actinomycetes</taxon>
        <taxon>Propionibacteriales</taxon>
        <taxon>Kribbellaceae</taxon>
        <taxon>Kribbella</taxon>
    </lineage>
</organism>